<dbReference type="PRINTS" id="PR00385">
    <property type="entry name" value="P450"/>
</dbReference>
<keyword evidence="8" id="KW-1133">Transmembrane helix</keyword>
<gene>
    <name evidence="9" type="ORF">FJTKL_10317</name>
</gene>
<dbReference type="InterPro" id="IPR001128">
    <property type="entry name" value="Cyt_P450"/>
</dbReference>
<dbReference type="InterPro" id="IPR036396">
    <property type="entry name" value="Cyt_P450_sf"/>
</dbReference>
<evidence type="ECO:0000256" key="1">
    <source>
        <dbReference type="ARBA" id="ARBA00001971"/>
    </source>
</evidence>
<protein>
    <recommendedName>
        <fullName evidence="11">Cytochrome P450</fullName>
    </recommendedName>
</protein>
<dbReference type="PANTHER" id="PTHR24305">
    <property type="entry name" value="CYTOCHROME P450"/>
    <property type="match status" value="1"/>
</dbReference>
<evidence type="ECO:0000313" key="9">
    <source>
        <dbReference type="EMBL" id="KAL2282987.1"/>
    </source>
</evidence>
<keyword evidence="6" id="KW-0408">Iron</keyword>
<evidence type="ECO:0000256" key="7">
    <source>
        <dbReference type="ARBA" id="ARBA00023033"/>
    </source>
</evidence>
<keyword evidence="4" id="KW-0479">Metal-binding</keyword>
<evidence type="ECO:0000256" key="3">
    <source>
        <dbReference type="ARBA" id="ARBA00022617"/>
    </source>
</evidence>
<evidence type="ECO:0000256" key="2">
    <source>
        <dbReference type="ARBA" id="ARBA00010617"/>
    </source>
</evidence>
<keyword evidence="5" id="KW-0560">Oxidoreductase</keyword>
<dbReference type="EMBL" id="JBAWTH010000046">
    <property type="protein sequence ID" value="KAL2282987.1"/>
    <property type="molecule type" value="Genomic_DNA"/>
</dbReference>
<proteinExistence type="inferred from homology"/>
<dbReference type="PRINTS" id="PR00463">
    <property type="entry name" value="EP450I"/>
</dbReference>
<dbReference type="PANTHER" id="PTHR24305:SF187">
    <property type="entry name" value="P450, PUTATIVE (EUROFUNG)-RELATED"/>
    <property type="match status" value="1"/>
</dbReference>
<keyword evidence="3" id="KW-0349">Heme</keyword>
<keyword evidence="8" id="KW-0472">Membrane</keyword>
<evidence type="ECO:0000256" key="8">
    <source>
        <dbReference type="SAM" id="Phobius"/>
    </source>
</evidence>
<keyword evidence="8" id="KW-0812">Transmembrane</keyword>
<feature type="transmembrane region" description="Helical" evidence="8">
    <location>
        <begin position="48"/>
        <end position="66"/>
    </location>
</feature>
<dbReference type="CDD" id="cd11061">
    <property type="entry name" value="CYP67-like"/>
    <property type="match status" value="1"/>
</dbReference>
<dbReference type="Pfam" id="PF00067">
    <property type="entry name" value="p450"/>
    <property type="match status" value="1"/>
</dbReference>
<evidence type="ECO:0000256" key="6">
    <source>
        <dbReference type="ARBA" id="ARBA00023004"/>
    </source>
</evidence>
<name>A0ABR4EKQ6_9PEZI</name>
<comment type="caution">
    <text evidence="9">The sequence shown here is derived from an EMBL/GenBank/DDBJ whole genome shotgun (WGS) entry which is preliminary data.</text>
</comment>
<accession>A0ABR4EKQ6</accession>
<comment type="cofactor">
    <cofactor evidence="1">
        <name>heme</name>
        <dbReference type="ChEBI" id="CHEBI:30413"/>
    </cofactor>
</comment>
<dbReference type="SUPFAM" id="SSF48264">
    <property type="entry name" value="Cytochrome P450"/>
    <property type="match status" value="1"/>
</dbReference>
<organism evidence="9 10">
    <name type="scientific">Diaporthe vaccinii</name>
    <dbReference type="NCBI Taxonomy" id="105482"/>
    <lineage>
        <taxon>Eukaryota</taxon>
        <taxon>Fungi</taxon>
        <taxon>Dikarya</taxon>
        <taxon>Ascomycota</taxon>
        <taxon>Pezizomycotina</taxon>
        <taxon>Sordariomycetes</taxon>
        <taxon>Sordariomycetidae</taxon>
        <taxon>Diaporthales</taxon>
        <taxon>Diaporthaceae</taxon>
        <taxon>Diaporthe</taxon>
        <taxon>Diaporthe eres species complex</taxon>
    </lineage>
</organism>
<feature type="transmembrane region" description="Helical" evidence="8">
    <location>
        <begin position="78"/>
        <end position="99"/>
    </location>
</feature>
<evidence type="ECO:0000256" key="4">
    <source>
        <dbReference type="ARBA" id="ARBA00022723"/>
    </source>
</evidence>
<dbReference type="Proteomes" id="UP001600888">
    <property type="component" value="Unassembled WGS sequence"/>
</dbReference>
<keyword evidence="10" id="KW-1185">Reference proteome</keyword>
<keyword evidence="7" id="KW-0503">Monooxygenase</keyword>
<sequence>MPSTPVGGFKIVRMTNFQVTKEELAASFAVGAALQQALLRHGEWDNHSFKLIVGAATVETLLSLFVHVRFSEPPVDAFQHALCWTGAAIAGIYVSMLLYRAFFHRLRGFPGPLPARLSTFYMTWLSGRRGQVYEDVRALHTKYGDYVRVGPTEISIADPAAFAAIHSATSQCERGPWYEILNPTVSLQMVRDRKEHARRRKAWDRAFSSKALKDYEGRVAGYTDELLETLDTKAKGKPFNASKYFNYYSFDIMGDLAFGRSFNMMRDGIDHYFFTTTHLNMTLIGLFSRVVWLFPIYKAIPILNREYHRFQRFVRSTTKRRIDNEPHVPDVFHWILKDYNQTPNPSWQETEDLVGDASLIVVAGSDTTAATLTCLFYNFATHPEVYKTLQKEVDGFFAAEVASSDFDTGSLGKLRYLQACIDESLRLFPPVMSGLQRQTPPQGIHIGERFIPGNTIVQTPTYTMCRDPRAFPRGDDFIPERWTTQPELVRDAAVNVPFSVGRFSCVGKQLGLMEVRRVTALIAQKYDVAMAPGQTKEAFLGGLRDNFTLATPALDLVFSQRV</sequence>
<comment type="similarity">
    <text evidence="2">Belongs to the cytochrome P450 family.</text>
</comment>
<dbReference type="InterPro" id="IPR002401">
    <property type="entry name" value="Cyt_P450_E_grp-I"/>
</dbReference>
<evidence type="ECO:0000313" key="10">
    <source>
        <dbReference type="Proteomes" id="UP001600888"/>
    </source>
</evidence>
<dbReference type="EMBL" id="JBAWTH010000046">
    <property type="protein sequence ID" value="KAL2282986.1"/>
    <property type="molecule type" value="Genomic_DNA"/>
</dbReference>
<evidence type="ECO:0000256" key="5">
    <source>
        <dbReference type="ARBA" id="ARBA00023002"/>
    </source>
</evidence>
<evidence type="ECO:0008006" key="11">
    <source>
        <dbReference type="Google" id="ProtNLM"/>
    </source>
</evidence>
<dbReference type="InterPro" id="IPR050121">
    <property type="entry name" value="Cytochrome_P450_monoxygenase"/>
</dbReference>
<dbReference type="Gene3D" id="1.10.630.10">
    <property type="entry name" value="Cytochrome P450"/>
    <property type="match status" value="1"/>
</dbReference>
<reference evidence="9 10" key="1">
    <citation type="submission" date="2024-03" db="EMBL/GenBank/DDBJ databases">
        <title>A high-quality draft genome sequence of Diaporthe vaccinii, a causative agent of upright dieback and viscid rot disease in cranberry plants.</title>
        <authorList>
            <person name="Sarrasin M."/>
            <person name="Lang B.F."/>
            <person name="Burger G."/>
        </authorList>
    </citation>
    <scope>NUCLEOTIDE SEQUENCE [LARGE SCALE GENOMIC DNA]</scope>
    <source>
        <strain evidence="9 10">IS7</strain>
    </source>
</reference>